<dbReference type="GeneID" id="106060733"/>
<protein>
    <submittedName>
        <fullName evidence="6">WAP four-disulfide core domain protein 3-like</fullName>
    </submittedName>
</protein>
<evidence type="ECO:0000256" key="3">
    <source>
        <dbReference type="SAM" id="SignalP"/>
    </source>
</evidence>
<dbReference type="InterPro" id="IPR004094">
    <property type="entry name" value="Antistasin-like"/>
</dbReference>
<evidence type="ECO:0000313" key="6">
    <source>
        <dbReference type="RefSeq" id="XP_055875122.1"/>
    </source>
</evidence>
<dbReference type="Proteomes" id="UP001165740">
    <property type="component" value="Chromosome 2"/>
</dbReference>
<dbReference type="RefSeq" id="XP_055875122.1">
    <property type="nucleotide sequence ID" value="XM_056019147.1"/>
</dbReference>
<evidence type="ECO:0000259" key="4">
    <source>
        <dbReference type="Pfam" id="PF02822"/>
    </source>
</evidence>
<gene>
    <name evidence="6" type="primary">LOC106060733</name>
</gene>
<dbReference type="Gene3D" id="2.10.22.10">
    <property type="entry name" value="Antistasin, domain 1"/>
    <property type="match status" value="1"/>
</dbReference>
<dbReference type="Pfam" id="PF02822">
    <property type="entry name" value="Antistasin"/>
    <property type="match status" value="1"/>
</dbReference>
<evidence type="ECO:0000256" key="2">
    <source>
        <dbReference type="ARBA" id="ARBA00022900"/>
    </source>
</evidence>
<organism evidence="5 6">
    <name type="scientific">Biomphalaria glabrata</name>
    <name type="common">Bloodfluke planorb</name>
    <name type="synonym">Freshwater snail</name>
    <dbReference type="NCBI Taxonomy" id="6526"/>
    <lineage>
        <taxon>Eukaryota</taxon>
        <taxon>Metazoa</taxon>
        <taxon>Spiralia</taxon>
        <taxon>Lophotrochozoa</taxon>
        <taxon>Mollusca</taxon>
        <taxon>Gastropoda</taxon>
        <taxon>Heterobranchia</taxon>
        <taxon>Euthyneura</taxon>
        <taxon>Panpulmonata</taxon>
        <taxon>Hygrophila</taxon>
        <taxon>Lymnaeoidea</taxon>
        <taxon>Planorbidae</taxon>
        <taxon>Biomphalaria</taxon>
    </lineage>
</organism>
<dbReference type="OMA" id="PEGFECK"/>
<evidence type="ECO:0000256" key="1">
    <source>
        <dbReference type="ARBA" id="ARBA00022690"/>
    </source>
</evidence>
<evidence type="ECO:0000313" key="5">
    <source>
        <dbReference type="Proteomes" id="UP001165740"/>
    </source>
</evidence>
<keyword evidence="5" id="KW-1185">Reference proteome</keyword>
<reference evidence="6" key="1">
    <citation type="submission" date="2025-08" db="UniProtKB">
        <authorList>
            <consortium name="RefSeq"/>
        </authorList>
    </citation>
    <scope>IDENTIFICATION</scope>
</reference>
<keyword evidence="1" id="KW-0646">Protease inhibitor</keyword>
<keyword evidence="2" id="KW-0722">Serine protease inhibitor</keyword>
<keyword evidence="3" id="KW-0732">Signal</keyword>
<feature type="signal peptide" evidence="3">
    <location>
        <begin position="1"/>
        <end position="18"/>
    </location>
</feature>
<name>A0A9W2ZJM9_BIOGL</name>
<sequence length="179" mass="19660">MKLFCFMSLCVFMTLVSGSLIIKLGPCWEGCTMGQDDTCPEGFECKSYHCGHECYPIAEDIKIGPCWERCTVGQDDTCPEGFECKSNGCGHECYPTSTASPTPRTGLCHELCRTDQSTDTSLPACPEGYQCLSNGCGHECYPIIKKFQPLCPDIVCIRSCPFGYESRDGCSTCSCKEII</sequence>
<dbReference type="OrthoDB" id="6049052at2759"/>
<proteinExistence type="predicted"/>
<accession>A0A9W2ZJM9</accession>
<dbReference type="AlphaFoldDB" id="A0A9W2ZJM9"/>
<dbReference type="GO" id="GO:0004867">
    <property type="term" value="F:serine-type endopeptidase inhibitor activity"/>
    <property type="evidence" value="ECO:0007669"/>
    <property type="project" value="UniProtKB-KW"/>
</dbReference>
<feature type="domain" description="Antistasin-like" evidence="4">
    <location>
        <begin position="151"/>
        <end position="175"/>
    </location>
</feature>
<feature type="chain" id="PRO_5040874526" evidence="3">
    <location>
        <begin position="19"/>
        <end position="179"/>
    </location>
</feature>